<name>A0A975NR27_9BRAD</name>
<proteinExistence type="predicted"/>
<keyword evidence="2" id="KW-1133">Transmembrane helix</keyword>
<dbReference type="Proteomes" id="UP000680805">
    <property type="component" value="Chromosome"/>
</dbReference>
<protein>
    <submittedName>
        <fullName evidence="3">Uncharacterized protein</fullName>
    </submittedName>
</protein>
<evidence type="ECO:0000256" key="1">
    <source>
        <dbReference type="SAM" id="MobiDB-lite"/>
    </source>
</evidence>
<dbReference type="RefSeq" id="WP_215614662.1">
    <property type="nucleotide sequence ID" value="NZ_CP076135.1"/>
</dbReference>
<evidence type="ECO:0000313" key="4">
    <source>
        <dbReference type="Proteomes" id="UP000680805"/>
    </source>
</evidence>
<evidence type="ECO:0000256" key="2">
    <source>
        <dbReference type="SAM" id="Phobius"/>
    </source>
</evidence>
<accession>A0A975NR27</accession>
<organism evidence="3 4">
    <name type="scientific">Bradyrhizobium sediminis</name>
    <dbReference type="NCBI Taxonomy" id="2840469"/>
    <lineage>
        <taxon>Bacteria</taxon>
        <taxon>Pseudomonadati</taxon>
        <taxon>Pseudomonadota</taxon>
        <taxon>Alphaproteobacteria</taxon>
        <taxon>Hyphomicrobiales</taxon>
        <taxon>Nitrobacteraceae</taxon>
        <taxon>Bradyrhizobium</taxon>
    </lineage>
</organism>
<feature type="compositionally biased region" description="Basic and acidic residues" evidence="1">
    <location>
        <begin position="1"/>
        <end position="11"/>
    </location>
</feature>
<dbReference type="AlphaFoldDB" id="A0A975NR27"/>
<keyword evidence="2" id="KW-0472">Membrane</keyword>
<feature type="region of interest" description="Disordered" evidence="1">
    <location>
        <begin position="1"/>
        <end position="48"/>
    </location>
</feature>
<reference evidence="3" key="1">
    <citation type="submission" date="2021-06" db="EMBL/GenBank/DDBJ databases">
        <title>Bradyrhizobium sp. S2-11-2 Genome sequencing.</title>
        <authorList>
            <person name="Jin L."/>
        </authorList>
    </citation>
    <scope>NUCLEOTIDE SEQUENCE</scope>
    <source>
        <strain evidence="3">S2-11-2</strain>
    </source>
</reference>
<keyword evidence="2" id="KW-0812">Transmembrane</keyword>
<dbReference type="EMBL" id="CP076135">
    <property type="protein sequence ID" value="QWG19116.1"/>
    <property type="molecule type" value="Genomic_DNA"/>
</dbReference>
<evidence type="ECO:0000313" key="3">
    <source>
        <dbReference type="EMBL" id="QWG19116.1"/>
    </source>
</evidence>
<gene>
    <name evidence="3" type="ORF">KMZ68_04365</name>
</gene>
<feature type="compositionally biased region" description="Basic and acidic residues" evidence="1">
    <location>
        <begin position="22"/>
        <end position="41"/>
    </location>
</feature>
<sequence>MSSLSDHDRLSPDNPEYYAPRGLRERLGTRSPLSDEARSEPARAPISPPVSLDIQLENAVSSALWHPLAPEIIHEPPGLARELDRRKALVSVVGRFTAAVGISAVVALFFVIMIPASRQPDAGALAGMVQSVKAMLIQPDASNDGPKPATAEFQTILASPRNSPTVTREQSERLLQQFVQWRQKPAPSQAP</sequence>
<dbReference type="KEGG" id="bsei:KMZ68_04365"/>
<feature type="transmembrane region" description="Helical" evidence="2">
    <location>
        <begin position="88"/>
        <end position="114"/>
    </location>
</feature>